<dbReference type="PROSITE" id="PS01184">
    <property type="entry name" value="UBIE_2"/>
    <property type="match status" value="1"/>
</dbReference>
<name>F8C376_THEGP</name>
<dbReference type="Proteomes" id="UP000006583">
    <property type="component" value="Chromosome"/>
</dbReference>
<evidence type="ECO:0000313" key="7">
    <source>
        <dbReference type="Proteomes" id="UP000006583"/>
    </source>
</evidence>
<dbReference type="InterPro" id="IPR023576">
    <property type="entry name" value="UbiE/COQ5_MeTrFase_CS"/>
</dbReference>
<comment type="similarity">
    <text evidence="5">Belongs to the class I-like SAM-binding methyltransferase superfamily. MenG/UbiE family.</text>
</comment>
<dbReference type="OrthoDB" id="9808140at2"/>
<dbReference type="HOGENOM" id="CLU_037990_0_0_0"/>
<dbReference type="eggNOG" id="COG2226">
    <property type="taxonomic scope" value="Bacteria"/>
</dbReference>
<keyword evidence="4 5" id="KW-0949">S-adenosyl-L-methionine</keyword>
<dbReference type="AlphaFoldDB" id="F8C376"/>
<comment type="caution">
    <text evidence="5">Lacks conserved residue(s) required for the propagation of feature annotation.</text>
</comment>
<sequence>MERDKKFIKKHFEKIVKKYDLVNLIGSLGQDKLWRKKVAEIFKDLKSPILDLCCGPYTLSLEISKKNSHPLFALDFSFSMLYYGKKRILNYLIYPVCGDAEILPFKKDTFGGISIAFGLRNLPNKVQALKEFYRVLKPDGLLVILEFSWPKNKFFQKIYQIYLDKYIPLLGSILTKDRSAYLYLADSIKKFPTPEEIKKMLLETGFKKVKYESLTMGIVTLYTAYKF</sequence>
<evidence type="ECO:0000256" key="1">
    <source>
        <dbReference type="ARBA" id="ARBA00022428"/>
    </source>
</evidence>
<dbReference type="Pfam" id="PF01209">
    <property type="entry name" value="Ubie_methyltran"/>
    <property type="match status" value="1"/>
</dbReference>
<keyword evidence="6" id="KW-0830">Ubiquinone</keyword>
<proteinExistence type="inferred from homology"/>
<evidence type="ECO:0000256" key="3">
    <source>
        <dbReference type="ARBA" id="ARBA00022679"/>
    </source>
</evidence>
<evidence type="ECO:0000256" key="5">
    <source>
        <dbReference type="HAMAP-Rule" id="MF_01813"/>
    </source>
</evidence>
<protein>
    <recommendedName>
        <fullName evidence="5">Demethylmenaquinone methyltransferase</fullName>
        <ecNumber evidence="5">2.1.1.163</ecNumber>
    </recommendedName>
</protein>
<dbReference type="GO" id="GO:0009234">
    <property type="term" value="P:menaquinone biosynthetic process"/>
    <property type="evidence" value="ECO:0007669"/>
    <property type="project" value="UniProtKB-UniRule"/>
</dbReference>
<gene>
    <name evidence="5" type="primary">menG</name>
    <name evidence="6" type="ordered locus">TOPB45_0272</name>
</gene>
<evidence type="ECO:0000256" key="4">
    <source>
        <dbReference type="ARBA" id="ARBA00022691"/>
    </source>
</evidence>
<dbReference type="PATRIC" id="fig|795359.3.peg.273"/>
<comment type="pathway">
    <text evidence="5">Quinol/quinone metabolism; menaquinone biosynthesis; menaquinol from 1,4-dihydroxy-2-naphthoate: step 2/2.</text>
</comment>
<comment type="catalytic activity">
    <reaction evidence="5">
        <text>a 2-demethylmenaquinol + S-adenosyl-L-methionine = a menaquinol + S-adenosyl-L-homocysteine + H(+)</text>
        <dbReference type="Rhea" id="RHEA:42640"/>
        <dbReference type="Rhea" id="RHEA-COMP:9539"/>
        <dbReference type="Rhea" id="RHEA-COMP:9563"/>
        <dbReference type="ChEBI" id="CHEBI:15378"/>
        <dbReference type="ChEBI" id="CHEBI:18151"/>
        <dbReference type="ChEBI" id="CHEBI:55437"/>
        <dbReference type="ChEBI" id="CHEBI:57856"/>
        <dbReference type="ChEBI" id="CHEBI:59789"/>
        <dbReference type="EC" id="2.1.1.163"/>
    </reaction>
</comment>
<accession>F8C376</accession>
<reference evidence="6 7" key="1">
    <citation type="journal article" date="2013" name="Genome Announc.">
        <title>Complete genome sequence of the hyperthermophilic sulfate-reducing bacterium Thermodesulfobacterium geofontis OPF15T.</title>
        <authorList>
            <person name="Elkins J.G."/>
            <person name="Hamilton-Brehm S.D."/>
            <person name="Lucas S."/>
            <person name="Han J."/>
            <person name="Lapidus A."/>
            <person name="Cheng J.F."/>
            <person name="Goodwin L.A."/>
            <person name="Pitluck S."/>
            <person name="Peters L."/>
            <person name="Mikhailova N."/>
            <person name="Davenport K.W."/>
            <person name="Detter J.C."/>
            <person name="Han C.S."/>
            <person name="Tapia R."/>
            <person name="Land M.L."/>
            <person name="Hauser L."/>
            <person name="Kyrpides N.C."/>
            <person name="Ivanova N.N."/>
            <person name="Pagani I."/>
            <person name="Bruce D."/>
            <person name="Woyke T."/>
            <person name="Cottingham R.W."/>
        </authorList>
    </citation>
    <scope>NUCLEOTIDE SEQUENCE [LARGE SCALE GENOMIC DNA]</scope>
    <source>
        <strain evidence="6 7">OPF15</strain>
    </source>
</reference>
<evidence type="ECO:0000313" key="6">
    <source>
        <dbReference type="EMBL" id="AEH22386.1"/>
    </source>
</evidence>
<dbReference type="GO" id="GO:0043770">
    <property type="term" value="F:demethylmenaquinone methyltransferase activity"/>
    <property type="evidence" value="ECO:0007669"/>
    <property type="project" value="UniProtKB-UniRule"/>
</dbReference>
<dbReference type="NCBIfam" id="TIGR01934">
    <property type="entry name" value="MenG_MenH_UbiE"/>
    <property type="match status" value="1"/>
</dbReference>
<comment type="function">
    <text evidence="5">Methyltransferase required for the conversion of demethylmenaquinol (DMKH2) to menaquinol (MKH2).</text>
</comment>
<dbReference type="PANTHER" id="PTHR43591">
    <property type="entry name" value="METHYLTRANSFERASE"/>
    <property type="match status" value="1"/>
</dbReference>
<dbReference type="UniPathway" id="UPA00079">
    <property type="reaction ID" value="UER00169"/>
</dbReference>
<dbReference type="GO" id="GO:0032259">
    <property type="term" value="P:methylation"/>
    <property type="evidence" value="ECO:0007669"/>
    <property type="project" value="UniProtKB-KW"/>
</dbReference>
<dbReference type="STRING" id="795359.TOPB45_0272"/>
<dbReference type="Gene3D" id="3.40.50.150">
    <property type="entry name" value="Vaccinia Virus protein VP39"/>
    <property type="match status" value="1"/>
</dbReference>
<dbReference type="InterPro" id="IPR004033">
    <property type="entry name" value="UbiE/COQ5_MeTrFase"/>
</dbReference>
<dbReference type="HAMAP" id="MF_01813">
    <property type="entry name" value="MenG_UbiE_methyltr"/>
    <property type="match status" value="1"/>
</dbReference>
<keyword evidence="2 5" id="KW-0489">Methyltransferase</keyword>
<feature type="binding site" evidence="5">
    <location>
        <position position="75"/>
    </location>
    <ligand>
        <name>S-adenosyl-L-methionine</name>
        <dbReference type="ChEBI" id="CHEBI:59789"/>
    </ligand>
</feature>
<dbReference type="RefSeq" id="WP_013909086.1">
    <property type="nucleotide sequence ID" value="NC_015682.1"/>
</dbReference>
<dbReference type="PANTHER" id="PTHR43591:SF24">
    <property type="entry name" value="2-METHOXY-6-POLYPRENYL-1,4-BENZOQUINOL METHYLASE, MITOCHONDRIAL"/>
    <property type="match status" value="1"/>
</dbReference>
<dbReference type="SUPFAM" id="SSF53335">
    <property type="entry name" value="S-adenosyl-L-methionine-dependent methyltransferases"/>
    <property type="match status" value="1"/>
</dbReference>
<keyword evidence="1 5" id="KW-0474">Menaquinone biosynthesis</keyword>
<dbReference type="EMBL" id="CP002829">
    <property type="protein sequence ID" value="AEH22386.1"/>
    <property type="molecule type" value="Genomic_DNA"/>
</dbReference>
<keyword evidence="3 5" id="KW-0808">Transferase</keyword>
<dbReference type="EC" id="2.1.1.163" evidence="5"/>
<dbReference type="InterPro" id="IPR029063">
    <property type="entry name" value="SAM-dependent_MTases_sf"/>
</dbReference>
<dbReference type="PROSITE" id="PS51608">
    <property type="entry name" value="SAM_MT_UBIE"/>
    <property type="match status" value="1"/>
</dbReference>
<feature type="binding site" evidence="5">
    <location>
        <begin position="99"/>
        <end position="100"/>
    </location>
    <ligand>
        <name>S-adenosyl-L-methionine</name>
        <dbReference type="ChEBI" id="CHEBI:59789"/>
    </ligand>
</feature>
<keyword evidence="7" id="KW-1185">Reference proteome</keyword>
<organism evidence="6 7">
    <name type="scientific">Thermodesulfobacterium geofontis (strain OPF15)</name>
    <dbReference type="NCBI Taxonomy" id="795359"/>
    <lineage>
        <taxon>Bacteria</taxon>
        <taxon>Pseudomonadati</taxon>
        <taxon>Thermodesulfobacteriota</taxon>
        <taxon>Thermodesulfobacteria</taxon>
        <taxon>Thermodesulfobacteriales</taxon>
        <taxon>Thermodesulfobacteriaceae</taxon>
        <taxon>Thermodesulfobacterium</taxon>
    </lineage>
</organism>
<evidence type="ECO:0000256" key="2">
    <source>
        <dbReference type="ARBA" id="ARBA00022603"/>
    </source>
</evidence>
<dbReference type="CDD" id="cd02440">
    <property type="entry name" value="AdoMet_MTases"/>
    <property type="match status" value="1"/>
</dbReference>
<dbReference type="KEGG" id="top:TOPB45_0272"/>